<comment type="caution">
    <text evidence="1">The sequence shown here is derived from an EMBL/GenBank/DDBJ whole genome shotgun (WGS) entry which is preliminary data.</text>
</comment>
<accession>A0A015SJH2</accession>
<gene>
    <name evidence="1" type="ORF">M124_3832</name>
</gene>
<feature type="non-terminal residue" evidence="1">
    <location>
        <position position="1"/>
    </location>
</feature>
<protein>
    <submittedName>
        <fullName evidence="1">Uncharacterized protein</fullName>
    </submittedName>
</protein>
<dbReference type="EMBL" id="JGCY01000406">
    <property type="protein sequence ID" value="EXY72379.1"/>
    <property type="molecule type" value="Genomic_DNA"/>
</dbReference>
<organism evidence="1 2">
    <name type="scientific">Bacteroides fragilis str. 3988T(B)14</name>
    <dbReference type="NCBI Taxonomy" id="1339315"/>
    <lineage>
        <taxon>Bacteria</taxon>
        <taxon>Pseudomonadati</taxon>
        <taxon>Bacteroidota</taxon>
        <taxon>Bacteroidia</taxon>
        <taxon>Bacteroidales</taxon>
        <taxon>Bacteroidaceae</taxon>
        <taxon>Bacteroides</taxon>
    </lineage>
</organism>
<name>A0A015SJH2_BACFG</name>
<evidence type="ECO:0000313" key="1">
    <source>
        <dbReference type="EMBL" id="EXY72379.1"/>
    </source>
</evidence>
<dbReference type="Proteomes" id="UP000020529">
    <property type="component" value="Unassembled WGS sequence"/>
</dbReference>
<dbReference type="AlphaFoldDB" id="A0A015SJH2"/>
<reference evidence="1 2" key="1">
    <citation type="submission" date="2014-02" db="EMBL/GenBank/DDBJ databases">
        <authorList>
            <person name="Sears C."/>
            <person name="Carroll K."/>
            <person name="Sack B.R."/>
            <person name="Qadri F."/>
            <person name="Myers L.L."/>
            <person name="Chung G.-T."/>
            <person name="Escheverria P."/>
            <person name="Fraser C.M."/>
            <person name="Sadzewicz L."/>
            <person name="Shefchek K.A."/>
            <person name="Tallon L."/>
            <person name="Das S.P."/>
            <person name="Daugherty S."/>
            <person name="Mongodin E.F."/>
        </authorList>
    </citation>
    <scope>NUCLEOTIDE SEQUENCE [LARGE SCALE GENOMIC DNA]</scope>
    <source>
        <strain evidence="2">3988T(B)14</strain>
    </source>
</reference>
<evidence type="ECO:0000313" key="2">
    <source>
        <dbReference type="Proteomes" id="UP000020529"/>
    </source>
</evidence>
<sequence>QAKVYDNWMFRMEVIHQNQHYTGNLLLAFCQNVF</sequence>
<proteinExistence type="predicted"/>